<comment type="caution">
    <text evidence="1">The sequence shown here is derived from an EMBL/GenBank/DDBJ whole genome shotgun (WGS) entry which is preliminary data.</text>
</comment>
<dbReference type="Proteomes" id="UP000175835">
    <property type="component" value="Unassembled WGS sequence"/>
</dbReference>
<sequence length="259" mass="29805">MARYFYSYKLNTADQPDLFLCDEGFLKLDIVQEKMAEHRVPINQDGYAEGEGYHNIEIINVGTDQTIQAFCLTTTSLGYYNEARFTEGCFTTERKQHSYSTKSRVYITTDNQVIVMFDNSLEERAKAKVRAQIELLGFEASALQINDSLIRSIKEHYTWRAASFNKIVKHGDSTKKVSFEIDPANDTDPSQIDQQYQEHGEMSHIKFEMPYSVQGAPTLVTVTLYSSKNRIIVNEEEFANEQLFHEFVVYLIKKLGELS</sequence>
<organism evidence="1 2">
    <name type="scientific">Bacillus mycoides</name>
    <dbReference type="NCBI Taxonomy" id="1405"/>
    <lineage>
        <taxon>Bacteria</taxon>
        <taxon>Bacillati</taxon>
        <taxon>Bacillota</taxon>
        <taxon>Bacilli</taxon>
        <taxon>Bacillales</taxon>
        <taxon>Bacillaceae</taxon>
        <taxon>Bacillus</taxon>
        <taxon>Bacillus cereus group</taxon>
    </lineage>
</organism>
<dbReference type="AlphaFoldDB" id="A0A1E8BJ47"/>
<dbReference type="EMBL" id="LXLX01000048">
    <property type="protein sequence ID" value="OFD89272.1"/>
    <property type="molecule type" value="Genomic_DNA"/>
</dbReference>
<evidence type="ECO:0000313" key="1">
    <source>
        <dbReference type="EMBL" id="OFD89272.1"/>
    </source>
</evidence>
<gene>
    <name evidence="1" type="ORF">BWGOE11_39360</name>
</gene>
<name>A0A1E8BJ47_BACMY</name>
<reference evidence="1 2" key="1">
    <citation type="submission" date="2016-05" db="EMBL/GenBank/DDBJ databases">
        <title>Bacillus thuringiensis and Bacillus weihenstephanensis as novel biocontrol agents of wilt causing Verticillium species.</title>
        <authorList>
            <person name="Hollensteiner J."/>
            <person name="Wemheuer F."/>
            <person name="Harting R."/>
            <person name="Kolarzyk A."/>
            <person name="Diaz-Valerio S."/>
            <person name="Poehlein A."/>
            <person name="Brzuszkiewicz E."/>
            <person name="Nesemann K."/>
            <person name="Braus-Stromeyer S."/>
            <person name="Braus G."/>
            <person name="Daniel R."/>
            <person name="Liesegang H."/>
        </authorList>
    </citation>
    <scope>NUCLEOTIDE SEQUENCE [LARGE SCALE GENOMIC DNA]</scope>
    <source>
        <strain evidence="1 2">GOE11</strain>
    </source>
</reference>
<dbReference type="RefSeq" id="WP_070146865.1">
    <property type="nucleotide sequence ID" value="NZ_LXLX01000048.1"/>
</dbReference>
<accession>A0A1E8BJ47</accession>
<protein>
    <submittedName>
        <fullName evidence="1">Uncharacterized protein</fullName>
    </submittedName>
</protein>
<proteinExistence type="predicted"/>
<evidence type="ECO:0000313" key="2">
    <source>
        <dbReference type="Proteomes" id="UP000175835"/>
    </source>
</evidence>